<organism evidence="2 3">
    <name type="scientific">Pseudoalteromonas rubra</name>
    <dbReference type="NCBI Taxonomy" id="43658"/>
    <lineage>
        <taxon>Bacteria</taxon>
        <taxon>Pseudomonadati</taxon>
        <taxon>Pseudomonadota</taxon>
        <taxon>Gammaproteobacteria</taxon>
        <taxon>Alteromonadales</taxon>
        <taxon>Pseudoalteromonadaceae</taxon>
        <taxon>Pseudoalteromonas</taxon>
    </lineage>
</organism>
<comment type="caution">
    <text evidence="2">The sequence shown here is derived from an EMBL/GenBank/DDBJ whole genome shotgun (WGS) entry which is preliminary data.</text>
</comment>
<feature type="transmembrane region" description="Helical" evidence="1">
    <location>
        <begin position="67"/>
        <end position="88"/>
    </location>
</feature>
<proteinExistence type="predicted"/>
<keyword evidence="1" id="KW-1133">Transmembrane helix</keyword>
<sequence>MDDILSESNCFKRWFYKYLCKGLYPSIFGAISFGYIGIPTNIQEMIRRQLPEGWRSYLLELLNLEQWFTLLLGLAVLGVVWGGVGSHLRTSLIKKHYEKVKEENRRVKECKGRLKQEIDSKVVNCYDFFSYYLHNNYFSKLGLSIDERVSLYRLDLDLFVCVGRYSDNEEYKQRPSRVYSRNEGCIAKVWQRGVYQDVIPFDPSLDLEGWVSYNVEKHSFDEETVRQINMKSRAFLGIRIQNSKQETIAVLIFESINDNGLKFSKIQKSVNTVEKNNLCHLFESLESHMPNLQIARAEGF</sequence>
<name>A0A4Q7ECQ9_9GAMM</name>
<accession>A0A4Q7ECQ9</accession>
<dbReference type="EMBL" id="PPUZ01000032">
    <property type="protein sequence ID" value="RZM80365.1"/>
    <property type="molecule type" value="Genomic_DNA"/>
</dbReference>
<dbReference type="Proteomes" id="UP000292345">
    <property type="component" value="Unassembled WGS sequence"/>
</dbReference>
<gene>
    <name evidence="2" type="ORF">C3B51_12460</name>
</gene>
<dbReference type="AlphaFoldDB" id="A0A4Q7ECQ9"/>
<feature type="transmembrane region" description="Helical" evidence="1">
    <location>
        <begin position="18"/>
        <end position="38"/>
    </location>
</feature>
<evidence type="ECO:0000313" key="2">
    <source>
        <dbReference type="EMBL" id="RZM80365.1"/>
    </source>
</evidence>
<evidence type="ECO:0000256" key="1">
    <source>
        <dbReference type="SAM" id="Phobius"/>
    </source>
</evidence>
<dbReference type="RefSeq" id="WP_130245227.1">
    <property type="nucleotide sequence ID" value="NZ_PPUZ01000032.1"/>
</dbReference>
<evidence type="ECO:0000313" key="3">
    <source>
        <dbReference type="Proteomes" id="UP000292345"/>
    </source>
</evidence>
<protein>
    <submittedName>
        <fullName evidence="2">Uncharacterized protein</fullName>
    </submittedName>
</protein>
<reference evidence="2 3" key="1">
    <citation type="submission" date="2018-01" db="EMBL/GenBank/DDBJ databases">
        <title>Co-occurrence of chitin degradation, pigmentation and bioactivity in marine Pseudoalteromonas.</title>
        <authorList>
            <person name="Paulsen S."/>
            <person name="Gram L."/>
            <person name="Machado H."/>
        </authorList>
    </citation>
    <scope>NUCLEOTIDE SEQUENCE [LARGE SCALE GENOMIC DNA]</scope>
    <source>
        <strain evidence="2 3">S1946</strain>
    </source>
</reference>
<keyword evidence="1" id="KW-0812">Transmembrane</keyword>
<keyword evidence="1" id="KW-0472">Membrane</keyword>